<protein>
    <submittedName>
        <fullName evidence="2">Cupin domain-containing protein</fullName>
    </submittedName>
</protein>
<dbReference type="InterPro" id="IPR013096">
    <property type="entry name" value="Cupin_2"/>
</dbReference>
<accession>A0A3G3JVM5</accession>
<dbReference type="PANTHER" id="PTHR36440:SF1">
    <property type="entry name" value="PUTATIVE (AFU_ORTHOLOGUE AFUA_8G07350)-RELATED"/>
    <property type="match status" value="1"/>
</dbReference>
<keyword evidence="3" id="KW-1185">Reference proteome</keyword>
<dbReference type="InterPro" id="IPR014710">
    <property type="entry name" value="RmlC-like_jellyroll"/>
</dbReference>
<dbReference type="InterPro" id="IPR011051">
    <property type="entry name" value="RmlC_Cupin_sf"/>
</dbReference>
<sequence>MKRLGYDGPVSADNKASWESVTVSTRIIQQLPETKSSYMIPAGEGDRYVFGTQVASIMANARSIGDSLEIVLLCGGRGDHFPLHSHEQASEAIYVLDGKLEVQIGTQKRLLTTGDYAHIPAGIPHAYKMLAHRTRFYSVTIGGEVSDFYRKIGESYERHERPHLPQDALTSEKWGEAAEGLDIRFVDVSSVAVEIPLVDNGTVPDRVVPYILENGDGDHTLSGDQVHSFLSTQAATGGGYIVLMSSGPKGQPIGEHYHEITNETFFCIQGSMTLWVDGEELSLQPGDFVYVPAGVKHKFRMDSHYTKFMGVLTPGSFEGFFRILGDPYAYPIFPTEPAPYRFDRVIQRIAELDLKVTGRPPGVPGPADGKHESA</sequence>
<dbReference type="CDD" id="cd02215">
    <property type="entry name" value="cupin_QDO_N_C"/>
    <property type="match status" value="2"/>
</dbReference>
<evidence type="ECO:0000259" key="1">
    <source>
        <dbReference type="Pfam" id="PF07883"/>
    </source>
</evidence>
<organism evidence="2 3">
    <name type="scientific">Cohnella candidum</name>
    <dbReference type="NCBI Taxonomy" id="2674991"/>
    <lineage>
        <taxon>Bacteria</taxon>
        <taxon>Bacillati</taxon>
        <taxon>Bacillota</taxon>
        <taxon>Bacilli</taxon>
        <taxon>Bacillales</taxon>
        <taxon>Paenibacillaceae</taxon>
        <taxon>Cohnella</taxon>
    </lineage>
</organism>
<feature type="domain" description="Cupin type-2" evidence="1">
    <location>
        <begin position="248"/>
        <end position="303"/>
    </location>
</feature>
<gene>
    <name evidence="2" type="ORF">EAV92_02540</name>
</gene>
<dbReference type="AlphaFoldDB" id="A0A3G3JVM5"/>
<dbReference type="KEGG" id="coh:EAV92_02540"/>
<dbReference type="SUPFAM" id="SSF51182">
    <property type="entry name" value="RmlC-like cupins"/>
    <property type="match status" value="1"/>
</dbReference>
<dbReference type="Gene3D" id="2.60.120.10">
    <property type="entry name" value="Jelly Rolls"/>
    <property type="match status" value="2"/>
</dbReference>
<evidence type="ECO:0000313" key="2">
    <source>
        <dbReference type="EMBL" id="AYQ71559.1"/>
    </source>
</evidence>
<evidence type="ECO:0000313" key="3">
    <source>
        <dbReference type="Proteomes" id="UP000269097"/>
    </source>
</evidence>
<reference evidence="2 3" key="1">
    <citation type="submission" date="2018-10" db="EMBL/GenBank/DDBJ databases">
        <title>Genome Sequence of Cohnella sp.</title>
        <authorList>
            <person name="Srinivasan S."/>
            <person name="Kim M.K."/>
        </authorList>
    </citation>
    <scope>NUCLEOTIDE SEQUENCE [LARGE SCALE GENOMIC DNA]</scope>
    <source>
        <strain evidence="2 3">18JY8-7</strain>
    </source>
</reference>
<name>A0A3G3JVM5_9BACL</name>
<proteinExistence type="predicted"/>
<dbReference type="InterPro" id="IPR053146">
    <property type="entry name" value="QDO-like"/>
</dbReference>
<dbReference type="Pfam" id="PF07883">
    <property type="entry name" value="Cupin_2"/>
    <property type="match status" value="2"/>
</dbReference>
<dbReference type="PANTHER" id="PTHR36440">
    <property type="entry name" value="PUTATIVE (AFU_ORTHOLOGUE AFUA_8G07350)-RELATED"/>
    <property type="match status" value="1"/>
</dbReference>
<dbReference type="Proteomes" id="UP000269097">
    <property type="component" value="Chromosome"/>
</dbReference>
<feature type="domain" description="Cupin type-2" evidence="1">
    <location>
        <begin position="78"/>
        <end position="128"/>
    </location>
</feature>
<dbReference type="EMBL" id="CP033433">
    <property type="protein sequence ID" value="AYQ71559.1"/>
    <property type="molecule type" value="Genomic_DNA"/>
</dbReference>